<proteinExistence type="predicted"/>
<dbReference type="SUPFAM" id="SSF53335">
    <property type="entry name" value="S-adenosyl-L-methionine-dependent methyltransferases"/>
    <property type="match status" value="1"/>
</dbReference>
<evidence type="ECO:0008006" key="4">
    <source>
        <dbReference type="Google" id="ProtNLM"/>
    </source>
</evidence>
<name>A0A517L5Z0_9PEZI</name>
<protein>
    <recommendedName>
        <fullName evidence="4">Methyltransferase domain-containing protein</fullName>
    </recommendedName>
</protein>
<feature type="region of interest" description="Disordered" evidence="1">
    <location>
        <begin position="1"/>
        <end position="28"/>
    </location>
</feature>
<dbReference type="CDD" id="cd02440">
    <property type="entry name" value="AdoMet_MTases"/>
    <property type="match status" value="1"/>
</dbReference>
<dbReference type="InterPro" id="IPR029063">
    <property type="entry name" value="SAM-dependent_MTases_sf"/>
</dbReference>
<accession>A0A517L5Z0</accession>
<reference evidence="2 3" key="1">
    <citation type="submission" date="2019-07" db="EMBL/GenBank/DDBJ databases">
        <title>Finished genome of Venturia effusa.</title>
        <authorList>
            <person name="Young C.A."/>
            <person name="Cox M.P."/>
            <person name="Ganley A.R.D."/>
            <person name="David W.J."/>
        </authorList>
    </citation>
    <scope>NUCLEOTIDE SEQUENCE [LARGE SCALE GENOMIC DNA]</scope>
    <source>
        <strain evidence="3">albino</strain>
    </source>
</reference>
<gene>
    <name evidence="2" type="ORF">FKW77_008646</name>
</gene>
<sequence length="222" mass="24024">MLSAPSSPPQNSAKWPPPQKTDAMNDEDGDPVFAFQDLDYIPFGSSSHLAPYIETGPGTMRAAANLMRLGLVGAAASKSSPGKARKTVVCDLGCGDGEFRYINALTVDSSIAEGVGIDYNAQLIATAGIKSASIKGMAIDWLIYDFNADQEDIAHQLLTTHHVTHVFVYLTPKQLALATVRNILTRLCAGEVVVCCHKFFPEYLTPARRDELMELAVYDETS</sequence>
<keyword evidence="3" id="KW-1185">Reference proteome</keyword>
<dbReference type="EMBL" id="CP042189">
    <property type="protein sequence ID" value="QDS71056.1"/>
    <property type="molecule type" value="Genomic_DNA"/>
</dbReference>
<evidence type="ECO:0000256" key="1">
    <source>
        <dbReference type="SAM" id="MobiDB-lite"/>
    </source>
</evidence>
<dbReference type="OrthoDB" id="2905359at2759"/>
<dbReference type="AlphaFoldDB" id="A0A517L5Z0"/>
<evidence type="ECO:0000313" key="2">
    <source>
        <dbReference type="EMBL" id="QDS71056.1"/>
    </source>
</evidence>
<dbReference type="Gene3D" id="3.40.50.150">
    <property type="entry name" value="Vaccinia Virus protein VP39"/>
    <property type="match status" value="1"/>
</dbReference>
<evidence type="ECO:0000313" key="3">
    <source>
        <dbReference type="Proteomes" id="UP000316270"/>
    </source>
</evidence>
<dbReference type="Proteomes" id="UP000316270">
    <property type="component" value="Chromosome 5"/>
</dbReference>
<organism evidence="2 3">
    <name type="scientific">Venturia effusa</name>
    <dbReference type="NCBI Taxonomy" id="50376"/>
    <lineage>
        <taxon>Eukaryota</taxon>
        <taxon>Fungi</taxon>
        <taxon>Dikarya</taxon>
        <taxon>Ascomycota</taxon>
        <taxon>Pezizomycotina</taxon>
        <taxon>Dothideomycetes</taxon>
        <taxon>Pleosporomycetidae</taxon>
        <taxon>Venturiales</taxon>
        <taxon>Venturiaceae</taxon>
        <taxon>Venturia</taxon>
    </lineage>
</organism>